<keyword evidence="2" id="KW-0808">Transferase</keyword>
<reference evidence="2 3" key="1">
    <citation type="submission" date="2019-01" db="EMBL/GenBank/DDBJ databases">
        <title>Ktedonosporobacter rubrisoli SCAWS-G2.</title>
        <authorList>
            <person name="Huang Y."/>
            <person name="Yan B."/>
        </authorList>
    </citation>
    <scope>NUCLEOTIDE SEQUENCE [LARGE SCALE GENOMIC DNA]</scope>
    <source>
        <strain evidence="2 3">SCAWS-G2</strain>
    </source>
</reference>
<dbReference type="InterPro" id="IPR051531">
    <property type="entry name" value="N-acetyltransferase"/>
</dbReference>
<sequence length="172" mass="19749">MIILETEHLLFRPLTITDLDDMTTLYSDPEVMRFLGGPRSRSQVQLALNRYIQEYQIYGHSFFATLLKENQKFIGHCGLLNQEVEGQPEIELAYVLAQPYWQHGLALEGTQALRDYGLQQLGFPRLISLIPADNQASIHIAEKIGMQYERDIEQWGQSFGLYVVKQPQHANA</sequence>
<dbReference type="RefSeq" id="WP_129887385.1">
    <property type="nucleotide sequence ID" value="NZ_CP035758.1"/>
</dbReference>
<dbReference type="InterPro" id="IPR016181">
    <property type="entry name" value="Acyl_CoA_acyltransferase"/>
</dbReference>
<dbReference type="GO" id="GO:0016747">
    <property type="term" value="F:acyltransferase activity, transferring groups other than amino-acyl groups"/>
    <property type="evidence" value="ECO:0007669"/>
    <property type="project" value="InterPro"/>
</dbReference>
<dbReference type="EMBL" id="CP035758">
    <property type="protein sequence ID" value="QBD76521.1"/>
    <property type="molecule type" value="Genomic_DNA"/>
</dbReference>
<accession>A0A4V0YYK3</accession>
<name>A0A4V0YYK3_KTERU</name>
<dbReference type="OrthoDB" id="9798081at2"/>
<dbReference type="Gene3D" id="3.40.630.30">
    <property type="match status" value="1"/>
</dbReference>
<dbReference type="Proteomes" id="UP000290365">
    <property type="component" value="Chromosome"/>
</dbReference>
<gene>
    <name evidence="2" type="ORF">EPA93_11080</name>
</gene>
<evidence type="ECO:0000259" key="1">
    <source>
        <dbReference type="PROSITE" id="PS51186"/>
    </source>
</evidence>
<protein>
    <submittedName>
        <fullName evidence="2">N-acetyltransferase</fullName>
    </submittedName>
</protein>
<keyword evidence="3" id="KW-1185">Reference proteome</keyword>
<dbReference type="AlphaFoldDB" id="A0A4V0YYK3"/>
<dbReference type="SUPFAM" id="SSF55729">
    <property type="entry name" value="Acyl-CoA N-acyltransferases (Nat)"/>
    <property type="match status" value="1"/>
</dbReference>
<dbReference type="PROSITE" id="PS51186">
    <property type="entry name" value="GNAT"/>
    <property type="match status" value="1"/>
</dbReference>
<dbReference type="PANTHER" id="PTHR43792:SF1">
    <property type="entry name" value="N-ACETYLTRANSFERASE DOMAIN-CONTAINING PROTEIN"/>
    <property type="match status" value="1"/>
</dbReference>
<dbReference type="Pfam" id="PF13302">
    <property type="entry name" value="Acetyltransf_3"/>
    <property type="match status" value="1"/>
</dbReference>
<organism evidence="2 3">
    <name type="scientific">Ktedonosporobacter rubrisoli</name>
    <dbReference type="NCBI Taxonomy" id="2509675"/>
    <lineage>
        <taxon>Bacteria</taxon>
        <taxon>Bacillati</taxon>
        <taxon>Chloroflexota</taxon>
        <taxon>Ktedonobacteria</taxon>
        <taxon>Ktedonobacterales</taxon>
        <taxon>Ktedonosporobacteraceae</taxon>
        <taxon>Ktedonosporobacter</taxon>
    </lineage>
</organism>
<proteinExistence type="predicted"/>
<dbReference type="KEGG" id="kbs:EPA93_11080"/>
<dbReference type="PANTHER" id="PTHR43792">
    <property type="entry name" value="GNAT FAMILY, PUTATIVE (AFU_ORTHOLOGUE AFUA_3G00765)-RELATED-RELATED"/>
    <property type="match status" value="1"/>
</dbReference>
<evidence type="ECO:0000313" key="3">
    <source>
        <dbReference type="Proteomes" id="UP000290365"/>
    </source>
</evidence>
<feature type="domain" description="N-acetyltransferase" evidence="1">
    <location>
        <begin position="9"/>
        <end position="168"/>
    </location>
</feature>
<evidence type="ECO:0000313" key="2">
    <source>
        <dbReference type="EMBL" id="QBD76521.1"/>
    </source>
</evidence>
<dbReference type="InterPro" id="IPR000182">
    <property type="entry name" value="GNAT_dom"/>
</dbReference>